<evidence type="ECO:0000256" key="2">
    <source>
        <dbReference type="ARBA" id="ARBA00023125"/>
    </source>
</evidence>
<name>A0ABU4FJS9_9ACTN</name>
<dbReference type="Gene3D" id="1.10.357.10">
    <property type="entry name" value="Tetracycline Repressor, domain 2"/>
    <property type="match status" value="1"/>
</dbReference>
<dbReference type="SUPFAM" id="SSF48498">
    <property type="entry name" value="Tetracyclin repressor-like, C-terminal domain"/>
    <property type="match status" value="1"/>
</dbReference>
<reference evidence="6 7" key="1">
    <citation type="submission" date="2023-10" db="EMBL/GenBank/DDBJ databases">
        <title>Characterization of rhizosphere-enriched actinobacteria from wheat plants lab-grown on chernevaya soil.</title>
        <authorList>
            <person name="Tikhonova E.N."/>
            <person name="Konopkin A."/>
            <person name="Kravchenko I.K."/>
        </authorList>
    </citation>
    <scope>NUCLEOTIDE SEQUENCE [LARGE SCALE GENOMIC DNA]</scope>
    <source>
        <strain evidence="6 7">RR29</strain>
    </source>
</reference>
<evidence type="ECO:0000313" key="6">
    <source>
        <dbReference type="EMBL" id="MDV7220871.1"/>
    </source>
</evidence>
<evidence type="ECO:0000313" key="7">
    <source>
        <dbReference type="Proteomes" id="UP001187346"/>
    </source>
</evidence>
<dbReference type="Gene3D" id="1.10.10.60">
    <property type="entry name" value="Homeodomain-like"/>
    <property type="match status" value="1"/>
</dbReference>
<dbReference type="SUPFAM" id="SSF46689">
    <property type="entry name" value="Homeodomain-like"/>
    <property type="match status" value="1"/>
</dbReference>
<dbReference type="PRINTS" id="PR00455">
    <property type="entry name" value="HTHTETR"/>
</dbReference>
<dbReference type="RefSeq" id="WP_317774312.1">
    <property type="nucleotide sequence ID" value="NZ_JAWMAJ010000147.1"/>
</dbReference>
<dbReference type="PROSITE" id="PS50977">
    <property type="entry name" value="HTH_TETR_2"/>
    <property type="match status" value="1"/>
</dbReference>
<dbReference type="InterPro" id="IPR036271">
    <property type="entry name" value="Tet_transcr_reg_TetR-rel_C_sf"/>
</dbReference>
<evidence type="ECO:0000256" key="1">
    <source>
        <dbReference type="ARBA" id="ARBA00023015"/>
    </source>
</evidence>
<evidence type="ECO:0000256" key="3">
    <source>
        <dbReference type="ARBA" id="ARBA00023163"/>
    </source>
</evidence>
<keyword evidence="7" id="KW-1185">Reference proteome</keyword>
<dbReference type="PANTHER" id="PTHR30055:SF148">
    <property type="entry name" value="TETR-FAMILY TRANSCRIPTIONAL REGULATOR"/>
    <property type="match status" value="1"/>
</dbReference>
<keyword evidence="2 4" id="KW-0238">DNA-binding</keyword>
<dbReference type="InterPro" id="IPR011075">
    <property type="entry name" value="TetR_C"/>
</dbReference>
<feature type="domain" description="HTH tetR-type" evidence="5">
    <location>
        <begin position="17"/>
        <end position="77"/>
    </location>
</feature>
<dbReference type="Pfam" id="PF00440">
    <property type="entry name" value="TetR_N"/>
    <property type="match status" value="1"/>
</dbReference>
<keyword evidence="3" id="KW-0804">Transcription</keyword>
<evidence type="ECO:0000256" key="4">
    <source>
        <dbReference type="PROSITE-ProRule" id="PRU00335"/>
    </source>
</evidence>
<protein>
    <submittedName>
        <fullName evidence="6">TetR/AcrR family transcriptional regulator</fullName>
    </submittedName>
</protein>
<organism evidence="6 7">
    <name type="scientific">Streptomyces prunicolor</name>
    <dbReference type="NCBI Taxonomy" id="67348"/>
    <lineage>
        <taxon>Bacteria</taxon>
        <taxon>Bacillati</taxon>
        <taxon>Actinomycetota</taxon>
        <taxon>Actinomycetes</taxon>
        <taxon>Kitasatosporales</taxon>
        <taxon>Streptomycetaceae</taxon>
        <taxon>Streptomyces</taxon>
    </lineage>
</organism>
<dbReference type="Pfam" id="PF16859">
    <property type="entry name" value="TetR_C_11"/>
    <property type="match status" value="1"/>
</dbReference>
<sequence length="210" mass="23600">MDKQPPSESRPGRKRSEESRMAILVAAFELVGEVGYAGLTIEGIANRAGCGKQTIYRWWPSKAHVLLEALAVKADLYITNADHGSYTDDVRAFLEDTFRLSRQQRVVDILRVLMAEAQINEEFGELFRSSFLQRRRDALQVVLDRARTRGDLPPRPTASTVLDIVFGTLWYRLLTTRRPMGDDLVEDLTATLTQAAQPPTNPAIDLGDQQ</sequence>
<dbReference type="Proteomes" id="UP001187346">
    <property type="component" value="Unassembled WGS sequence"/>
</dbReference>
<dbReference type="InterPro" id="IPR001647">
    <property type="entry name" value="HTH_TetR"/>
</dbReference>
<evidence type="ECO:0000259" key="5">
    <source>
        <dbReference type="PROSITE" id="PS50977"/>
    </source>
</evidence>
<feature type="DNA-binding region" description="H-T-H motif" evidence="4">
    <location>
        <begin position="40"/>
        <end position="59"/>
    </location>
</feature>
<dbReference type="InterPro" id="IPR050109">
    <property type="entry name" value="HTH-type_TetR-like_transc_reg"/>
</dbReference>
<accession>A0ABU4FJS9</accession>
<proteinExistence type="predicted"/>
<comment type="caution">
    <text evidence="6">The sequence shown here is derived from an EMBL/GenBank/DDBJ whole genome shotgun (WGS) entry which is preliminary data.</text>
</comment>
<dbReference type="EMBL" id="JAWMAJ010000147">
    <property type="protein sequence ID" value="MDV7220871.1"/>
    <property type="molecule type" value="Genomic_DNA"/>
</dbReference>
<keyword evidence="1" id="KW-0805">Transcription regulation</keyword>
<gene>
    <name evidence="6" type="ORF">R5A26_33525</name>
</gene>
<dbReference type="InterPro" id="IPR009057">
    <property type="entry name" value="Homeodomain-like_sf"/>
</dbReference>
<dbReference type="PANTHER" id="PTHR30055">
    <property type="entry name" value="HTH-TYPE TRANSCRIPTIONAL REGULATOR RUTR"/>
    <property type="match status" value="1"/>
</dbReference>